<keyword evidence="2" id="KW-1185">Reference proteome</keyword>
<evidence type="ECO:0000313" key="2">
    <source>
        <dbReference type="Proteomes" id="UP000324222"/>
    </source>
</evidence>
<protein>
    <submittedName>
        <fullName evidence="1">Uncharacterized protein</fullName>
    </submittedName>
</protein>
<dbReference type="EMBL" id="VSRR010043274">
    <property type="protein sequence ID" value="MPC76401.1"/>
    <property type="molecule type" value="Genomic_DNA"/>
</dbReference>
<evidence type="ECO:0000313" key="1">
    <source>
        <dbReference type="EMBL" id="MPC76401.1"/>
    </source>
</evidence>
<reference evidence="1 2" key="1">
    <citation type="submission" date="2019-05" db="EMBL/GenBank/DDBJ databases">
        <title>Another draft genome of Portunus trituberculatus and its Hox gene families provides insights of decapod evolution.</title>
        <authorList>
            <person name="Jeong J.-H."/>
            <person name="Song I."/>
            <person name="Kim S."/>
            <person name="Choi T."/>
            <person name="Kim D."/>
            <person name="Ryu S."/>
            <person name="Kim W."/>
        </authorList>
    </citation>
    <scope>NUCLEOTIDE SEQUENCE [LARGE SCALE GENOMIC DNA]</scope>
    <source>
        <tissue evidence="1">Muscle</tissue>
    </source>
</reference>
<gene>
    <name evidence="1" type="ORF">E2C01_070811</name>
</gene>
<accession>A0A5B7HTQ9</accession>
<name>A0A5B7HTQ9_PORTR</name>
<dbReference type="Proteomes" id="UP000324222">
    <property type="component" value="Unassembled WGS sequence"/>
</dbReference>
<proteinExistence type="predicted"/>
<sequence>MGGKAVQIGYPSSPPPTHINGDAWHCEHHVGRVVLRDVLVELLAILPPLEGVQHVPFQRQVTAQRRLFAHDQVPRHFHLGDAQA</sequence>
<organism evidence="1 2">
    <name type="scientific">Portunus trituberculatus</name>
    <name type="common">Swimming crab</name>
    <name type="synonym">Neptunus trituberculatus</name>
    <dbReference type="NCBI Taxonomy" id="210409"/>
    <lineage>
        <taxon>Eukaryota</taxon>
        <taxon>Metazoa</taxon>
        <taxon>Ecdysozoa</taxon>
        <taxon>Arthropoda</taxon>
        <taxon>Crustacea</taxon>
        <taxon>Multicrustacea</taxon>
        <taxon>Malacostraca</taxon>
        <taxon>Eumalacostraca</taxon>
        <taxon>Eucarida</taxon>
        <taxon>Decapoda</taxon>
        <taxon>Pleocyemata</taxon>
        <taxon>Brachyura</taxon>
        <taxon>Eubrachyura</taxon>
        <taxon>Portunoidea</taxon>
        <taxon>Portunidae</taxon>
        <taxon>Portuninae</taxon>
        <taxon>Portunus</taxon>
    </lineage>
</organism>
<dbReference type="AlphaFoldDB" id="A0A5B7HTQ9"/>
<comment type="caution">
    <text evidence="1">The sequence shown here is derived from an EMBL/GenBank/DDBJ whole genome shotgun (WGS) entry which is preliminary data.</text>
</comment>